<dbReference type="EMBL" id="BNCP01000002">
    <property type="protein sequence ID" value="GIL70490.1"/>
    <property type="molecule type" value="Genomic_DNA"/>
</dbReference>
<keyword evidence="3" id="KW-1185">Reference proteome</keyword>
<reference evidence="2" key="1">
    <citation type="journal article" date="2021" name="Proc. Natl. Acad. Sci. U.S.A.">
        <title>Three genomes in the algal genus Volvox reveal the fate of a haploid sex-determining region after a transition to homothallism.</title>
        <authorList>
            <person name="Yamamoto K."/>
            <person name="Hamaji T."/>
            <person name="Kawai-Toyooka H."/>
            <person name="Matsuzaki R."/>
            <person name="Takahashi F."/>
            <person name="Nishimura Y."/>
            <person name="Kawachi M."/>
            <person name="Noguchi H."/>
            <person name="Minakuchi Y."/>
            <person name="Umen J.G."/>
            <person name="Toyoda A."/>
            <person name="Nozaki H."/>
        </authorList>
    </citation>
    <scope>NUCLEOTIDE SEQUENCE</scope>
    <source>
        <strain evidence="2">NIES-3786</strain>
    </source>
</reference>
<dbReference type="AlphaFoldDB" id="A0A8J4FFY4"/>
<evidence type="ECO:0000313" key="2">
    <source>
        <dbReference type="EMBL" id="GIL70490.1"/>
    </source>
</evidence>
<gene>
    <name evidence="2" type="ORF">Vretifemale_1231</name>
</gene>
<dbReference type="Proteomes" id="UP000747110">
    <property type="component" value="Unassembled WGS sequence"/>
</dbReference>
<evidence type="ECO:0000313" key="3">
    <source>
        <dbReference type="Proteomes" id="UP000747110"/>
    </source>
</evidence>
<evidence type="ECO:0000256" key="1">
    <source>
        <dbReference type="SAM" id="MobiDB-lite"/>
    </source>
</evidence>
<proteinExistence type="predicted"/>
<accession>A0A8J4FFY4</accession>
<feature type="region of interest" description="Disordered" evidence="1">
    <location>
        <begin position="39"/>
        <end position="60"/>
    </location>
</feature>
<name>A0A8J4FFY4_9CHLO</name>
<protein>
    <submittedName>
        <fullName evidence="2">Uncharacterized protein</fullName>
    </submittedName>
</protein>
<organism evidence="2 3">
    <name type="scientific">Volvox reticuliferus</name>
    <dbReference type="NCBI Taxonomy" id="1737510"/>
    <lineage>
        <taxon>Eukaryota</taxon>
        <taxon>Viridiplantae</taxon>
        <taxon>Chlorophyta</taxon>
        <taxon>core chlorophytes</taxon>
        <taxon>Chlorophyceae</taxon>
        <taxon>CS clade</taxon>
        <taxon>Chlamydomonadales</taxon>
        <taxon>Volvocaceae</taxon>
        <taxon>Volvox</taxon>
    </lineage>
</organism>
<sequence>MYKRLVAANIRYVNALRPPPSATPAATHGDHFHTMIANTREGDPRVHRRRHADGPTPEGLLQANAHASWCLRIPQVARCRRRRHTRTARIGLRLSSRQTNQTIPQPTTN</sequence>
<comment type="caution">
    <text evidence="2">The sequence shown here is derived from an EMBL/GenBank/DDBJ whole genome shotgun (WGS) entry which is preliminary data.</text>
</comment>